<protein>
    <recommendedName>
        <fullName evidence="5">Swi5-dependent recombination DNA repair protein 1</fullName>
    </recommendedName>
</protein>
<evidence type="ECO:0000313" key="3">
    <source>
        <dbReference type="EMBL" id="KAJ5359370.1"/>
    </source>
</evidence>
<evidence type="ECO:0008006" key="5">
    <source>
        <dbReference type="Google" id="ProtNLM"/>
    </source>
</evidence>
<dbReference type="OrthoDB" id="27934at2759"/>
<feature type="coiled-coil region" evidence="1">
    <location>
        <begin position="101"/>
        <end position="128"/>
    </location>
</feature>
<dbReference type="EMBL" id="JAPZBS010000009">
    <property type="protein sequence ID" value="KAJ5359370.1"/>
    <property type="molecule type" value="Genomic_DNA"/>
</dbReference>
<reference evidence="3" key="1">
    <citation type="submission" date="2022-11" db="EMBL/GenBank/DDBJ databases">
        <authorList>
            <person name="Petersen C."/>
        </authorList>
    </citation>
    <scope>NUCLEOTIDE SEQUENCE</scope>
    <source>
        <strain evidence="3">IBT 29864</strain>
    </source>
</reference>
<sequence>MEDNNPPSKRRRLNAAAALSKPFKSPLRKPGPIEDASQTSPRTPSISAIAQNEKFTPEAVTTKPEIATSSPISSQATRTMRPSNRSALSTPMQSPLADPELLRLQKQERALQSRLTALREELNVAKQALRIESSNKDAELDGLITKWRHASQEAADEVFAGAQERVTKMGGLTAWKERSKRDTFQWDLEEEEKDADEYGDENWDLGDVFAEEKHGSKKQEEEPNEEVWRLLRHLVCRCTVADRISQEFTVDFMLKTLNIDLKIIGYDSAMGKWIRD</sequence>
<feature type="region of interest" description="Disordered" evidence="2">
    <location>
        <begin position="1"/>
        <end position="95"/>
    </location>
</feature>
<dbReference type="RefSeq" id="XP_056550656.1">
    <property type="nucleotide sequence ID" value="XM_056704696.1"/>
</dbReference>
<evidence type="ECO:0000256" key="2">
    <source>
        <dbReference type="SAM" id="MobiDB-lite"/>
    </source>
</evidence>
<dbReference type="PANTHER" id="PTHR28527">
    <property type="entry name" value="MATING-TYPE SWITCHING PROTEIN SWI2-RELATED"/>
    <property type="match status" value="1"/>
</dbReference>
<keyword evidence="1" id="KW-0175">Coiled coil</keyword>
<proteinExistence type="predicted"/>
<evidence type="ECO:0000256" key="1">
    <source>
        <dbReference type="SAM" id="Coils"/>
    </source>
</evidence>
<organism evidence="3 4">
    <name type="scientific">Penicillium cataractarum</name>
    <dbReference type="NCBI Taxonomy" id="2100454"/>
    <lineage>
        <taxon>Eukaryota</taxon>
        <taxon>Fungi</taxon>
        <taxon>Dikarya</taxon>
        <taxon>Ascomycota</taxon>
        <taxon>Pezizomycotina</taxon>
        <taxon>Eurotiomycetes</taxon>
        <taxon>Eurotiomycetidae</taxon>
        <taxon>Eurotiales</taxon>
        <taxon>Aspergillaceae</taxon>
        <taxon>Penicillium</taxon>
    </lineage>
</organism>
<accession>A0A9W9RGZ7</accession>
<reference evidence="3" key="2">
    <citation type="journal article" date="2023" name="IMA Fungus">
        <title>Comparative genomic study of the Penicillium genus elucidates a diverse pangenome and 15 lateral gene transfer events.</title>
        <authorList>
            <person name="Petersen C."/>
            <person name="Sorensen T."/>
            <person name="Nielsen M.R."/>
            <person name="Sondergaard T.E."/>
            <person name="Sorensen J.L."/>
            <person name="Fitzpatrick D.A."/>
            <person name="Frisvad J.C."/>
            <person name="Nielsen K.L."/>
        </authorList>
    </citation>
    <scope>NUCLEOTIDE SEQUENCE</scope>
    <source>
        <strain evidence="3">IBT 29864</strain>
    </source>
</reference>
<feature type="compositionally biased region" description="Polar residues" evidence="2">
    <location>
        <begin position="67"/>
        <end position="93"/>
    </location>
</feature>
<dbReference type="GeneID" id="81443875"/>
<dbReference type="PANTHER" id="PTHR28527:SF1">
    <property type="entry name" value="SWI5-DEPENDENT RECOMBINATION DNA REPAIR PROTEIN 1"/>
    <property type="match status" value="1"/>
</dbReference>
<dbReference type="Proteomes" id="UP001147782">
    <property type="component" value="Unassembled WGS sequence"/>
</dbReference>
<keyword evidence="4" id="KW-1185">Reference proteome</keyword>
<gene>
    <name evidence="3" type="ORF">N7496_011783</name>
</gene>
<dbReference type="AlphaFoldDB" id="A0A9W9RGZ7"/>
<name>A0A9W9RGZ7_9EURO</name>
<evidence type="ECO:0000313" key="4">
    <source>
        <dbReference type="Proteomes" id="UP001147782"/>
    </source>
</evidence>
<comment type="caution">
    <text evidence="3">The sequence shown here is derived from an EMBL/GenBank/DDBJ whole genome shotgun (WGS) entry which is preliminary data.</text>
</comment>
<feature type="compositionally biased region" description="Polar residues" evidence="2">
    <location>
        <begin position="36"/>
        <end position="54"/>
    </location>
</feature>
<dbReference type="Gene3D" id="6.10.140.1020">
    <property type="match status" value="1"/>
</dbReference>
<dbReference type="GO" id="GO:0006310">
    <property type="term" value="P:DNA recombination"/>
    <property type="evidence" value="ECO:0007669"/>
    <property type="project" value="TreeGrafter"/>
</dbReference>